<dbReference type="PANTHER" id="PTHR33155:SF3">
    <property type="entry name" value="PROTEIN FAF-LIKE, CHLOROPLASTIC"/>
    <property type="match status" value="1"/>
</dbReference>
<evidence type="ECO:0000256" key="1">
    <source>
        <dbReference type="SAM" id="MobiDB-lite"/>
    </source>
</evidence>
<evidence type="ECO:0000313" key="2">
    <source>
        <dbReference type="EMBL" id="CAK7347379.1"/>
    </source>
</evidence>
<evidence type="ECO:0000313" key="3">
    <source>
        <dbReference type="Proteomes" id="UP001314170"/>
    </source>
</evidence>
<organism evidence="2 3">
    <name type="scientific">Dovyalis caffra</name>
    <dbReference type="NCBI Taxonomy" id="77055"/>
    <lineage>
        <taxon>Eukaryota</taxon>
        <taxon>Viridiplantae</taxon>
        <taxon>Streptophyta</taxon>
        <taxon>Embryophyta</taxon>
        <taxon>Tracheophyta</taxon>
        <taxon>Spermatophyta</taxon>
        <taxon>Magnoliopsida</taxon>
        <taxon>eudicotyledons</taxon>
        <taxon>Gunneridae</taxon>
        <taxon>Pentapetalae</taxon>
        <taxon>rosids</taxon>
        <taxon>fabids</taxon>
        <taxon>Malpighiales</taxon>
        <taxon>Salicaceae</taxon>
        <taxon>Flacourtieae</taxon>
        <taxon>Dovyalis</taxon>
    </lineage>
</organism>
<feature type="region of interest" description="Disordered" evidence="1">
    <location>
        <begin position="117"/>
        <end position="150"/>
    </location>
</feature>
<reference evidence="2 3" key="1">
    <citation type="submission" date="2024-01" db="EMBL/GenBank/DDBJ databases">
        <authorList>
            <person name="Waweru B."/>
        </authorList>
    </citation>
    <scope>NUCLEOTIDE SEQUENCE [LARGE SCALE GENOMIC DNA]</scope>
</reference>
<accession>A0AAV1S7D4</accession>
<dbReference type="InterPro" id="IPR021410">
    <property type="entry name" value="FAF"/>
</dbReference>
<feature type="compositionally biased region" description="Polar residues" evidence="1">
    <location>
        <begin position="117"/>
        <end position="132"/>
    </location>
</feature>
<feature type="region of interest" description="Disordered" evidence="1">
    <location>
        <begin position="1"/>
        <end position="36"/>
    </location>
</feature>
<proteinExistence type="predicted"/>
<dbReference type="EMBL" id="CAWUPB010001173">
    <property type="protein sequence ID" value="CAK7347379.1"/>
    <property type="molecule type" value="Genomic_DNA"/>
</dbReference>
<comment type="caution">
    <text evidence="2">The sequence shown here is derived from an EMBL/GenBank/DDBJ whole genome shotgun (WGS) entry which is preliminary data.</text>
</comment>
<protein>
    <submittedName>
        <fullName evidence="2">Uncharacterized protein</fullName>
    </submittedName>
</protein>
<sequence length="210" mass="23462">MSSKKRQAHHGFYPLNKSASSDQFPDSEFKKTRTRKRLKSQDNLRCGAYYRIGRFHRDNLFDGSTLIPMFVIGTLARFHRDNLFDGSALIPMFVIGTLARSTSSLSEKSLEICTESLGSETGSDGFTSYPSSETGDTEEDKEEEQRQERVTKKHFPIEILLSDKIFSILVADPPLSGIPKPGQPLQSFSILVADPPLSGIPKPRQPIDNP</sequence>
<name>A0AAV1S7D4_9ROSI</name>
<keyword evidence="3" id="KW-1185">Reference proteome</keyword>
<gene>
    <name evidence="2" type="ORF">DCAF_LOCUS20063</name>
</gene>
<dbReference type="PANTHER" id="PTHR33155">
    <property type="entry name" value="FANTASTIC FOUR-LIKE PROTEIN (DUF3049)"/>
    <property type="match status" value="1"/>
</dbReference>
<dbReference type="Proteomes" id="UP001314170">
    <property type="component" value="Unassembled WGS sequence"/>
</dbReference>
<dbReference type="AlphaFoldDB" id="A0AAV1S7D4"/>